<dbReference type="RefSeq" id="WP_108686745.1">
    <property type="nucleotide sequence ID" value="NZ_QCYK01000002.1"/>
</dbReference>
<name>A0A2T7BF52_9BACT</name>
<evidence type="ECO:0000256" key="4">
    <source>
        <dbReference type="ARBA" id="ARBA00022692"/>
    </source>
</evidence>
<proteinExistence type="inferred from homology"/>
<comment type="subcellular location">
    <subcellularLocation>
        <location evidence="1">Cell membrane</location>
        <topology evidence="1">Multi-pass membrane protein</topology>
    </subcellularLocation>
</comment>
<dbReference type="GO" id="GO:0044874">
    <property type="term" value="P:lipoprotein localization to outer membrane"/>
    <property type="evidence" value="ECO:0007669"/>
    <property type="project" value="TreeGrafter"/>
</dbReference>
<organism evidence="10 11">
    <name type="scientific">Chitinophaga parva</name>
    <dbReference type="NCBI Taxonomy" id="2169414"/>
    <lineage>
        <taxon>Bacteria</taxon>
        <taxon>Pseudomonadati</taxon>
        <taxon>Bacteroidota</taxon>
        <taxon>Chitinophagia</taxon>
        <taxon>Chitinophagales</taxon>
        <taxon>Chitinophagaceae</taxon>
        <taxon>Chitinophaga</taxon>
    </lineage>
</organism>
<dbReference type="InterPro" id="IPR003838">
    <property type="entry name" value="ABC3_permease_C"/>
</dbReference>
<keyword evidence="6 7" id="KW-0472">Membrane</keyword>
<dbReference type="OrthoDB" id="1522670at2"/>
<dbReference type="InterPro" id="IPR025857">
    <property type="entry name" value="MacB_PCD"/>
</dbReference>
<gene>
    <name evidence="10" type="ORF">DCC81_11315</name>
</gene>
<feature type="transmembrane region" description="Helical" evidence="7">
    <location>
        <begin position="373"/>
        <end position="398"/>
    </location>
</feature>
<sequence length="410" mass="45948">MGVSSFIAGRIAFNRTSSFSRSIIRIAIAATAVSVAIMILATALVAGFQKTVQGKIFSFWGHIHITQFQPNAGPLTDELPFPDRPGLADSVRHLPGISYLQPYATKSAMIKANNGIEGVIFKGVDRHYNWNQLRRFLRQGGPLHFNDSTYSLDIIISEHTAKALQVKLGDPLIVYFIQGQGQPPRARKLKITGIYKTSIEDYDKTFIIGDIGLIRRLNDWGPADIGGYEVFVKDVKKLDTLYKQVYQMVPQELDARSIKEIYPNIFDWLALQDKTEWLVLVIMTIVALINMITTILILILERTNMVGILKALGMPNKSLRAIFVYQCAYILLVGIFLGNVLGLGLAFIQQQTGFFKLPEDAYYMPAAAIYIEWWKIIGINVGTFAVYTLTLVLPSVIVSRITPLKAIRFK</sequence>
<feature type="transmembrane region" description="Helical" evidence="7">
    <location>
        <begin position="23"/>
        <end position="48"/>
    </location>
</feature>
<evidence type="ECO:0000256" key="6">
    <source>
        <dbReference type="ARBA" id="ARBA00023136"/>
    </source>
</evidence>
<dbReference type="EMBL" id="QCYK01000002">
    <property type="protein sequence ID" value="PUZ24908.1"/>
    <property type="molecule type" value="Genomic_DNA"/>
</dbReference>
<evidence type="ECO:0000259" key="9">
    <source>
        <dbReference type="Pfam" id="PF12704"/>
    </source>
</evidence>
<comment type="caution">
    <text evidence="10">The sequence shown here is derived from an EMBL/GenBank/DDBJ whole genome shotgun (WGS) entry which is preliminary data.</text>
</comment>
<evidence type="ECO:0008006" key="12">
    <source>
        <dbReference type="Google" id="ProtNLM"/>
    </source>
</evidence>
<evidence type="ECO:0000256" key="2">
    <source>
        <dbReference type="ARBA" id="ARBA00005236"/>
    </source>
</evidence>
<keyword evidence="4 7" id="KW-0812">Transmembrane</keyword>
<keyword evidence="5 7" id="KW-1133">Transmembrane helix</keyword>
<evidence type="ECO:0000256" key="3">
    <source>
        <dbReference type="ARBA" id="ARBA00022475"/>
    </source>
</evidence>
<comment type="similarity">
    <text evidence="2">Belongs to the ABC-4 integral membrane protein family. LolC/E subfamily.</text>
</comment>
<dbReference type="PANTHER" id="PTHR30489">
    <property type="entry name" value="LIPOPROTEIN-RELEASING SYSTEM TRANSMEMBRANE PROTEIN LOLE"/>
    <property type="match status" value="1"/>
</dbReference>
<feature type="transmembrane region" description="Helical" evidence="7">
    <location>
        <begin position="277"/>
        <end position="300"/>
    </location>
</feature>
<feature type="domain" description="ABC3 transporter permease C-terminal" evidence="8">
    <location>
        <begin position="278"/>
        <end position="403"/>
    </location>
</feature>
<protein>
    <recommendedName>
        <fullName evidence="12">ABC transporter permease</fullName>
    </recommendedName>
</protein>
<dbReference type="Proteomes" id="UP000244450">
    <property type="component" value="Unassembled WGS sequence"/>
</dbReference>
<dbReference type="Pfam" id="PF12704">
    <property type="entry name" value="MacB_PCD"/>
    <property type="match status" value="1"/>
</dbReference>
<feature type="transmembrane region" description="Helical" evidence="7">
    <location>
        <begin position="321"/>
        <end position="348"/>
    </location>
</feature>
<dbReference type="Pfam" id="PF02687">
    <property type="entry name" value="FtsX"/>
    <property type="match status" value="1"/>
</dbReference>
<evidence type="ECO:0000256" key="7">
    <source>
        <dbReference type="SAM" id="Phobius"/>
    </source>
</evidence>
<feature type="domain" description="MacB-like periplasmic core" evidence="9">
    <location>
        <begin position="26"/>
        <end position="198"/>
    </location>
</feature>
<evidence type="ECO:0000256" key="5">
    <source>
        <dbReference type="ARBA" id="ARBA00022989"/>
    </source>
</evidence>
<accession>A0A2T7BF52</accession>
<evidence type="ECO:0000256" key="1">
    <source>
        <dbReference type="ARBA" id="ARBA00004651"/>
    </source>
</evidence>
<evidence type="ECO:0000259" key="8">
    <source>
        <dbReference type="Pfam" id="PF02687"/>
    </source>
</evidence>
<dbReference type="AlphaFoldDB" id="A0A2T7BF52"/>
<keyword evidence="11" id="KW-1185">Reference proteome</keyword>
<dbReference type="InterPro" id="IPR051447">
    <property type="entry name" value="Lipoprotein-release_system"/>
</dbReference>
<dbReference type="GO" id="GO:0098797">
    <property type="term" value="C:plasma membrane protein complex"/>
    <property type="evidence" value="ECO:0007669"/>
    <property type="project" value="TreeGrafter"/>
</dbReference>
<keyword evidence="3" id="KW-1003">Cell membrane</keyword>
<evidence type="ECO:0000313" key="10">
    <source>
        <dbReference type="EMBL" id="PUZ24908.1"/>
    </source>
</evidence>
<reference evidence="10 11" key="1">
    <citation type="submission" date="2018-04" db="EMBL/GenBank/DDBJ databases">
        <title>Chitinophaga fuyangensis sp. nov., isolated from soil in a chemical factory.</title>
        <authorList>
            <person name="Chen K."/>
        </authorList>
    </citation>
    <scope>NUCLEOTIDE SEQUENCE [LARGE SCALE GENOMIC DNA]</scope>
    <source>
        <strain evidence="10 11">LY-1</strain>
    </source>
</reference>
<dbReference type="PANTHER" id="PTHR30489:SF0">
    <property type="entry name" value="LIPOPROTEIN-RELEASING SYSTEM TRANSMEMBRANE PROTEIN LOLE"/>
    <property type="match status" value="1"/>
</dbReference>
<evidence type="ECO:0000313" key="11">
    <source>
        <dbReference type="Proteomes" id="UP000244450"/>
    </source>
</evidence>